<dbReference type="PANTHER" id="PTHR46588">
    <property type="entry name" value="SERINE/THREONINE/TYROSINE-INTERACTING PROTEIN"/>
    <property type="match status" value="1"/>
</dbReference>
<dbReference type="GO" id="GO:0005737">
    <property type="term" value="C:cytoplasm"/>
    <property type="evidence" value="ECO:0007669"/>
    <property type="project" value="TreeGrafter"/>
</dbReference>
<dbReference type="InterPro" id="IPR020422">
    <property type="entry name" value="TYR_PHOSPHATASE_DUAL_dom"/>
</dbReference>
<evidence type="ECO:0000313" key="5">
    <source>
        <dbReference type="Proteomes" id="UP000256645"/>
    </source>
</evidence>
<evidence type="ECO:0000256" key="1">
    <source>
        <dbReference type="ARBA" id="ARBA00009649"/>
    </source>
</evidence>
<sequence>MELHNSADIVGGVTRAAEYSYRPPSPPHIHVPPHREDEDIILPAYALVDGESITNDDLKILTQGNHVAKPHANWRYEERREAQAILPFLYLGPSVAARNIPALQKEGITMLLVIRDTVMAQAKFLSGDKVAAQLGIESTTVDVSGQQELIAAFPRAIKVINDHLISVYRKSDMRKWGKVMVFCESGNERSASVVAAYIMQMHNVELVEAIQYIQSQRFCIALNDEHKNLLYSWQQLLEARRHVSQAQTSVQQSATAYTSTPKCKRGRRDLDDEDTDMDPDRADDEARFDGRAAFKPFLS</sequence>
<evidence type="ECO:0000259" key="3">
    <source>
        <dbReference type="PROSITE" id="PS50056"/>
    </source>
</evidence>
<dbReference type="InterPro" id="IPR000387">
    <property type="entry name" value="Tyr_Pase_dom"/>
</dbReference>
<keyword evidence="5" id="KW-1185">Reference proteome</keyword>
<comment type="similarity">
    <text evidence="1">Belongs to the protein-tyrosine phosphatase family. Non-receptor class subfamily.</text>
</comment>
<proteinExistence type="inferred from homology"/>
<gene>
    <name evidence="4" type="ORF">BP6252_04202</name>
</gene>
<dbReference type="EMBL" id="PDLM01000004">
    <property type="protein sequence ID" value="RDW79564.1"/>
    <property type="molecule type" value="Genomic_DNA"/>
</dbReference>
<evidence type="ECO:0000256" key="2">
    <source>
        <dbReference type="SAM" id="MobiDB-lite"/>
    </source>
</evidence>
<comment type="caution">
    <text evidence="4">The sequence shown here is derived from an EMBL/GenBank/DDBJ whole genome shotgun (WGS) entry which is preliminary data.</text>
</comment>
<dbReference type="Gene3D" id="3.90.190.10">
    <property type="entry name" value="Protein tyrosine phosphatase superfamily"/>
    <property type="match status" value="1"/>
</dbReference>
<protein>
    <recommendedName>
        <fullName evidence="3">Tyrosine specific protein phosphatases domain-containing protein</fullName>
    </recommendedName>
</protein>
<dbReference type="PROSITE" id="PS50056">
    <property type="entry name" value="TYR_PHOSPHATASE_2"/>
    <property type="match status" value="1"/>
</dbReference>
<name>A0A3D8S0D9_9HELO</name>
<dbReference type="GO" id="GO:0005654">
    <property type="term" value="C:nucleoplasm"/>
    <property type="evidence" value="ECO:0007669"/>
    <property type="project" value="TreeGrafter"/>
</dbReference>
<dbReference type="InterPro" id="IPR000340">
    <property type="entry name" value="Dual-sp_phosphatase_cat-dom"/>
</dbReference>
<feature type="region of interest" description="Disordered" evidence="2">
    <location>
        <begin position="248"/>
        <end position="286"/>
    </location>
</feature>
<dbReference type="PANTHER" id="PTHR46588:SF1">
    <property type="entry name" value="SERINE_THREONINE_TYROSINE-INTERACTING PROTEIN"/>
    <property type="match status" value="1"/>
</dbReference>
<dbReference type="AlphaFoldDB" id="A0A3D8S0D9"/>
<feature type="domain" description="Tyrosine specific protein phosphatases" evidence="3">
    <location>
        <begin position="151"/>
        <end position="228"/>
    </location>
</feature>
<reference evidence="4 5" key="1">
    <citation type="journal article" date="2018" name="IMA Fungus">
        <title>IMA Genome-F 9: Draft genome sequence of Annulohypoxylon stygium, Aspergillus mulundensis, Berkeleyomyces basicola (syn. Thielaviopsis basicola), Ceratocystis smalleyi, two Cercospora beticola strains, Coleophoma cylindrospora, Fusarium fracticaudum, Phialophora cf. hyalina, and Morchella septimelata.</title>
        <authorList>
            <person name="Wingfield B.D."/>
            <person name="Bills G.F."/>
            <person name="Dong Y."/>
            <person name="Huang W."/>
            <person name="Nel W.J."/>
            <person name="Swalarsk-Parry B.S."/>
            <person name="Vaghefi N."/>
            <person name="Wilken P.M."/>
            <person name="An Z."/>
            <person name="de Beer Z.W."/>
            <person name="De Vos L."/>
            <person name="Chen L."/>
            <person name="Duong T.A."/>
            <person name="Gao Y."/>
            <person name="Hammerbacher A."/>
            <person name="Kikkert J.R."/>
            <person name="Li Y."/>
            <person name="Li H."/>
            <person name="Li K."/>
            <person name="Li Q."/>
            <person name="Liu X."/>
            <person name="Ma X."/>
            <person name="Naidoo K."/>
            <person name="Pethybridge S.J."/>
            <person name="Sun J."/>
            <person name="Steenkamp E.T."/>
            <person name="van der Nest M.A."/>
            <person name="van Wyk S."/>
            <person name="Wingfield M.J."/>
            <person name="Xiong C."/>
            <person name="Yue Q."/>
            <person name="Zhang X."/>
        </authorList>
    </citation>
    <scope>NUCLEOTIDE SEQUENCE [LARGE SCALE GENOMIC DNA]</scope>
    <source>
        <strain evidence="4 5">BP6252</strain>
    </source>
</reference>
<dbReference type="GO" id="GO:0062026">
    <property type="term" value="P:negative regulation of SCF-dependent proteasomal ubiquitin-dependent catabolic process"/>
    <property type="evidence" value="ECO:0007669"/>
    <property type="project" value="TreeGrafter"/>
</dbReference>
<dbReference type="InterPro" id="IPR052449">
    <property type="entry name" value="STYX-Interacting_Phosphatase"/>
</dbReference>
<dbReference type="Pfam" id="PF00782">
    <property type="entry name" value="DSPc"/>
    <property type="match status" value="1"/>
</dbReference>
<dbReference type="OrthoDB" id="10252009at2759"/>
<dbReference type="GO" id="GO:0070372">
    <property type="term" value="P:regulation of ERK1 and ERK2 cascade"/>
    <property type="evidence" value="ECO:0007669"/>
    <property type="project" value="TreeGrafter"/>
</dbReference>
<dbReference type="GO" id="GO:1990444">
    <property type="term" value="F:F-box domain binding"/>
    <property type="evidence" value="ECO:0007669"/>
    <property type="project" value="TreeGrafter"/>
</dbReference>
<evidence type="ECO:0000313" key="4">
    <source>
        <dbReference type="EMBL" id="RDW79564.1"/>
    </source>
</evidence>
<accession>A0A3D8S0D9</accession>
<dbReference type="STRING" id="1849047.A0A3D8S0D9"/>
<dbReference type="SUPFAM" id="SSF52799">
    <property type="entry name" value="(Phosphotyrosine protein) phosphatases II"/>
    <property type="match status" value="1"/>
</dbReference>
<dbReference type="CDD" id="cd14498">
    <property type="entry name" value="DSP"/>
    <property type="match status" value="1"/>
</dbReference>
<dbReference type="GO" id="GO:0140096">
    <property type="term" value="F:catalytic activity, acting on a protein"/>
    <property type="evidence" value="ECO:0007669"/>
    <property type="project" value="UniProtKB-ARBA"/>
</dbReference>
<dbReference type="InterPro" id="IPR029021">
    <property type="entry name" value="Prot-tyrosine_phosphatase-like"/>
</dbReference>
<organism evidence="4 5">
    <name type="scientific">Coleophoma cylindrospora</name>
    <dbReference type="NCBI Taxonomy" id="1849047"/>
    <lineage>
        <taxon>Eukaryota</taxon>
        <taxon>Fungi</taxon>
        <taxon>Dikarya</taxon>
        <taxon>Ascomycota</taxon>
        <taxon>Pezizomycotina</taxon>
        <taxon>Leotiomycetes</taxon>
        <taxon>Helotiales</taxon>
        <taxon>Dermateaceae</taxon>
        <taxon>Coleophoma</taxon>
    </lineage>
</organism>
<feature type="compositionally biased region" description="Low complexity" evidence="2">
    <location>
        <begin position="248"/>
        <end position="260"/>
    </location>
</feature>
<dbReference type="SMART" id="SM00195">
    <property type="entry name" value="DSPc"/>
    <property type="match status" value="1"/>
</dbReference>
<dbReference type="Proteomes" id="UP000256645">
    <property type="component" value="Unassembled WGS sequence"/>
</dbReference>